<dbReference type="AlphaFoldDB" id="A0A9D4FR54"/>
<proteinExistence type="predicted"/>
<gene>
    <name evidence="1" type="ORF">DPMN_156375</name>
</gene>
<organism evidence="1 2">
    <name type="scientific">Dreissena polymorpha</name>
    <name type="common">Zebra mussel</name>
    <name type="synonym">Mytilus polymorpha</name>
    <dbReference type="NCBI Taxonomy" id="45954"/>
    <lineage>
        <taxon>Eukaryota</taxon>
        <taxon>Metazoa</taxon>
        <taxon>Spiralia</taxon>
        <taxon>Lophotrochozoa</taxon>
        <taxon>Mollusca</taxon>
        <taxon>Bivalvia</taxon>
        <taxon>Autobranchia</taxon>
        <taxon>Heteroconchia</taxon>
        <taxon>Euheterodonta</taxon>
        <taxon>Imparidentia</taxon>
        <taxon>Neoheterodontei</taxon>
        <taxon>Myida</taxon>
        <taxon>Dreissenoidea</taxon>
        <taxon>Dreissenidae</taxon>
        <taxon>Dreissena</taxon>
    </lineage>
</organism>
<keyword evidence="2" id="KW-1185">Reference proteome</keyword>
<comment type="caution">
    <text evidence="1">The sequence shown here is derived from an EMBL/GenBank/DDBJ whole genome shotgun (WGS) entry which is preliminary data.</text>
</comment>
<accession>A0A9D4FR54</accession>
<protein>
    <submittedName>
        <fullName evidence="1">Uncharacterized protein</fullName>
    </submittedName>
</protein>
<evidence type="ECO:0000313" key="2">
    <source>
        <dbReference type="Proteomes" id="UP000828390"/>
    </source>
</evidence>
<dbReference type="Proteomes" id="UP000828390">
    <property type="component" value="Unassembled WGS sequence"/>
</dbReference>
<evidence type="ECO:0000313" key="1">
    <source>
        <dbReference type="EMBL" id="KAH3802696.1"/>
    </source>
</evidence>
<sequence>MFVRQGSRKIGVDAIVQARSYSALVHRSMTLNWVPTLPPLASSWCLYGVCLCALSLSLTGHSIFECDTQVMGGLHVGPDLCPWSACQT</sequence>
<name>A0A9D4FR54_DREPO</name>
<reference evidence="1" key="2">
    <citation type="submission" date="2020-11" db="EMBL/GenBank/DDBJ databases">
        <authorList>
            <person name="McCartney M.A."/>
            <person name="Auch B."/>
            <person name="Kono T."/>
            <person name="Mallez S."/>
            <person name="Becker A."/>
            <person name="Gohl D.M."/>
            <person name="Silverstein K.A.T."/>
            <person name="Koren S."/>
            <person name="Bechman K.B."/>
            <person name="Herman A."/>
            <person name="Abrahante J.E."/>
            <person name="Garbe J."/>
        </authorList>
    </citation>
    <scope>NUCLEOTIDE SEQUENCE</scope>
    <source>
        <strain evidence="1">Duluth1</strain>
        <tissue evidence="1">Whole animal</tissue>
    </source>
</reference>
<dbReference type="EMBL" id="JAIWYP010000007">
    <property type="protein sequence ID" value="KAH3802696.1"/>
    <property type="molecule type" value="Genomic_DNA"/>
</dbReference>
<reference evidence="1" key="1">
    <citation type="journal article" date="2019" name="bioRxiv">
        <title>The Genome of the Zebra Mussel, Dreissena polymorpha: A Resource for Invasive Species Research.</title>
        <authorList>
            <person name="McCartney M.A."/>
            <person name="Auch B."/>
            <person name="Kono T."/>
            <person name="Mallez S."/>
            <person name="Zhang Y."/>
            <person name="Obille A."/>
            <person name="Becker A."/>
            <person name="Abrahante J.E."/>
            <person name="Garbe J."/>
            <person name="Badalamenti J.P."/>
            <person name="Herman A."/>
            <person name="Mangelson H."/>
            <person name="Liachko I."/>
            <person name="Sullivan S."/>
            <person name="Sone E.D."/>
            <person name="Koren S."/>
            <person name="Silverstein K.A.T."/>
            <person name="Beckman K.B."/>
            <person name="Gohl D.M."/>
        </authorList>
    </citation>
    <scope>NUCLEOTIDE SEQUENCE</scope>
    <source>
        <strain evidence="1">Duluth1</strain>
        <tissue evidence="1">Whole animal</tissue>
    </source>
</reference>